<protein>
    <submittedName>
        <fullName evidence="2">Uncharacterized protein</fullName>
    </submittedName>
</protein>
<dbReference type="AlphaFoldDB" id="A0AAW1PAU8"/>
<evidence type="ECO:0000256" key="1">
    <source>
        <dbReference type="SAM" id="MobiDB-lite"/>
    </source>
</evidence>
<proteinExistence type="predicted"/>
<feature type="region of interest" description="Disordered" evidence="1">
    <location>
        <begin position="1"/>
        <end position="24"/>
    </location>
</feature>
<feature type="compositionally biased region" description="Polar residues" evidence="1">
    <location>
        <begin position="1"/>
        <end position="17"/>
    </location>
</feature>
<dbReference type="EMBL" id="JALJOQ010000043">
    <property type="protein sequence ID" value="KAK9805460.1"/>
    <property type="molecule type" value="Genomic_DNA"/>
</dbReference>
<name>A0AAW1PAU8_9CHLO</name>
<evidence type="ECO:0000313" key="3">
    <source>
        <dbReference type="Proteomes" id="UP001465755"/>
    </source>
</evidence>
<accession>A0AAW1PAU8</accession>
<evidence type="ECO:0000313" key="2">
    <source>
        <dbReference type="EMBL" id="KAK9805460.1"/>
    </source>
</evidence>
<gene>
    <name evidence="2" type="ORF">WJX73_009978</name>
</gene>
<reference evidence="2 3" key="1">
    <citation type="journal article" date="2024" name="Nat. Commun.">
        <title>Phylogenomics reveals the evolutionary origins of lichenization in chlorophyte algae.</title>
        <authorList>
            <person name="Puginier C."/>
            <person name="Libourel C."/>
            <person name="Otte J."/>
            <person name="Skaloud P."/>
            <person name="Haon M."/>
            <person name="Grisel S."/>
            <person name="Petersen M."/>
            <person name="Berrin J.G."/>
            <person name="Delaux P.M."/>
            <person name="Dal Grande F."/>
            <person name="Keller J."/>
        </authorList>
    </citation>
    <scope>NUCLEOTIDE SEQUENCE [LARGE SCALE GENOMIC DNA]</scope>
    <source>
        <strain evidence="2 3">SAG 2036</strain>
    </source>
</reference>
<comment type="caution">
    <text evidence="2">The sequence shown here is derived from an EMBL/GenBank/DDBJ whole genome shotgun (WGS) entry which is preliminary data.</text>
</comment>
<sequence length="129" mass="14092">MSSASKQEVSHSVTASEEPQDEPEVRARLEPLLRGEHVEIAQEDLAAQLEVLITGVFKTADNHWQFSVEGYKSRLPGITAAAEALKALVRRPQQATGVGRTVKVCPRSALTPWMDRGSTHEIFGSITAQ</sequence>
<organism evidence="2 3">
    <name type="scientific">Symbiochloris irregularis</name>
    <dbReference type="NCBI Taxonomy" id="706552"/>
    <lineage>
        <taxon>Eukaryota</taxon>
        <taxon>Viridiplantae</taxon>
        <taxon>Chlorophyta</taxon>
        <taxon>core chlorophytes</taxon>
        <taxon>Trebouxiophyceae</taxon>
        <taxon>Trebouxiales</taxon>
        <taxon>Trebouxiaceae</taxon>
        <taxon>Symbiochloris</taxon>
    </lineage>
</organism>
<keyword evidence="3" id="KW-1185">Reference proteome</keyword>
<dbReference type="Proteomes" id="UP001465755">
    <property type="component" value="Unassembled WGS sequence"/>
</dbReference>